<name>A0ABY9M9F5_9BURK</name>
<reference evidence="2 3" key="1">
    <citation type="submission" date="2023-08" db="EMBL/GenBank/DDBJ databases">
        <title>Achromobacter seleniivolatilans sp. nov., isolated from seleniferous soil.</title>
        <authorList>
            <person name="Zhang S."/>
            <person name="Li K."/>
            <person name="Peng J."/>
            <person name="Zhao Q."/>
            <person name="Wang H."/>
            <person name="Guo Y."/>
        </authorList>
    </citation>
    <scope>NUCLEOTIDE SEQUENCE [LARGE SCALE GENOMIC DNA]</scope>
    <source>
        <strain evidence="2 3">R39</strain>
    </source>
</reference>
<organism evidence="2 3">
    <name type="scientific">Achromobacter seleniivolatilans</name>
    <dbReference type="NCBI Taxonomy" id="3047478"/>
    <lineage>
        <taxon>Bacteria</taxon>
        <taxon>Pseudomonadati</taxon>
        <taxon>Pseudomonadota</taxon>
        <taxon>Betaproteobacteria</taxon>
        <taxon>Burkholderiales</taxon>
        <taxon>Alcaligenaceae</taxon>
        <taxon>Achromobacter</taxon>
    </lineage>
</organism>
<protein>
    <submittedName>
        <fullName evidence="2">DUF58 domain-containing protein</fullName>
    </submittedName>
</protein>
<evidence type="ECO:0000259" key="1">
    <source>
        <dbReference type="Pfam" id="PF01882"/>
    </source>
</evidence>
<accession>A0ABY9M9F5</accession>
<dbReference type="InterPro" id="IPR002881">
    <property type="entry name" value="DUF58"/>
</dbReference>
<dbReference type="Proteomes" id="UP001234798">
    <property type="component" value="Chromosome"/>
</dbReference>
<feature type="domain" description="DUF58" evidence="1">
    <location>
        <begin position="57"/>
        <end position="266"/>
    </location>
</feature>
<gene>
    <name evidence="2" type="ORF">RAS12_06620</name>
</gene>
<dbReference type="Pfam" id="PF01882">
    <property type="entry name" value="DUF58"/>
    <property type="match status" value="1"/>
</dbReference>
<dbReference type="EMBL" id="CP132976">
    <property type="protein sequence ID" value="WMD23662.1"/>
    <property type="molecule type" value="Genomic_DNA"/>
</dbReference>
<keyword evidence="3" id="KW-1185">Reference proteome</keyword>
<evidence type="ECO:0000313" key="2">
    <source>
        <dbReference type="EMBL" id="WMD23662.1"/>
    </source>
</evidence>
<proteinExistence type="predicted"/>
<dbReference type="PANTHER" id="PTHR33608">
    <property type="entry name" value="BLL2464 PROTEIN"/>
    <property type="match status" value="1"/>
</dbReference>
<sequence>MPATTAIAPDVQVRIPDLMALEPAARGLRFSSRQPVNSILAGQHGSRLRGRGLDFEELRRYLPGDDLRQLDWRASQRLGKPYVRTYSEERDRPVLVVVDQRMGMYFGSVRSFKSVVAARLAGVSAWMAYQAGDRVGGLVFSDDGIDQVRPLRSRERIQALFAAIVRRNQALRADAPDVDASARLNEALQAALASAPHDCLVCLISDFAGADDNTLRLLRTLAAHNDVIASLVYDPLAVRLPLHGRLVVTQGELQVELAADRQQVRQPLSDFFTGRLRDVAELLRRSHVPLLSIDTADDTLTQLRRELGRQAGSARAPAGGGSRP</sequence>
<evidence type="ECO:0000313" key="3">
    <source>
        <dbReference type="Proteomes" id="UP001234798"/>
    </source>
</evidence>
<dbReference type="PANTHER" id="PTHR33608:SF12">
    <property type="entry name" value="DUF58 DOMAIN-CONTAINING PROTEIN"/>
    <property type="match status" value="1"/>
</dbReference>
<dbReference type="RefSeq" id="WP_306951334.1">
    <property type="nucleotide sequence ID" value="NZ_CP132976.1"/>
</dbReference>